<evidence type="ECO:0000256" key="9">
    <source>
        <dbReference type="ARBA" id="ARBA00023204"/>
    </source>
</evidence>
<dbReference type="GO" id="GO:0045003">
    <property type="term" value="P:double-strand break repair via synthesis-dependent strand annealing"/>
    <property type="evidence" value="ECO:0000318"/>
    <property type="project" value="GO_Central"/>
</dbReference>
<protein>
    <recommendedName>
        <fullName evidence="16">Fanconi anemia group M protein</fullName>
    </recommendedName>
</protein>
<dbReference type="Gramene" id="ERN19746">
    <property type="protein sequence ID" value="ERN19746"/>
    <property type="gene ID" value="AMTR_s00064p00033720"/>
</dbReference>
<dbReference type="GO" id="GO:0005524">
    <property type="term" value="F:ATP binding"/>
    <property type="evidence" value="ECO:0007669"/>
    <property type="project" value="UniProtKB-KW"/>
</dbReference>
<dbReference type="PANTHER" id="PTHR14025">
    <property type="entry name" value="FANCONI ANEMIA GROUP M FANCM FAMILY MEMBER"/>
    <property type="match status" value="1"/>
</dbReference>
<feature type="domain" description="Helicase ATP-binding" evidence="12">
    <location>
        <begin position="91"/>
        <end position="259"/>
    </location>
</feature>
<evidence type="ECO:0000259" key="13">
    <source>
        <dbReference type="PROSITE" id="PS51194"/>
    </source>
</evidence>
<keyword evidence="6" id="KW-0347">Helicase</keyword>
<evidence type="ECO:0000256" key="1">
    <source>
        <dbReference type="ARBA" id="ARBA00004123"/>
    </source>
</evidence>
<dbReference type="GO" id="GO:0009378">
    <property type="term" value="F:four-way junction helicase activity"/>
    <property type="evidence" value="ECO:0000318"/>
    <property type="project" value="GO_Central"/>
</dbReference>
<evidence type="ECO:0000313" key="15">
    <source>
        <dbReference type="Proteomes" id="UP000017836"/>
    </source>
</evidence>
<evidence type="ECO:0000313" key="14">
    <source>
        <dbReference type="EMBL" id="ERN19746.1"/>
    </source>
</evidence>
<evidence type="ECO:0000256" key="7">
    <source>
        <dbReference type="ARBA" id="ARBA00022840"/>
    </source>
</evidence>
<keyword evidence="15" id="KW-1185">Reference proteome</keyword>
<dbReference type="HOGENOM" id="CLU_253497_0_0_1"/>
<dbReference type="PANTHER" id="PTHR14025:SF20">
    <property type="entry name" value="FANCONI ANEMIA GROUP M PROTEIN"/>
    <property type="match status" value="1"/>
</dbReference>
<keyword evidence="8" id="KW-0238">DNA-binding</keyword>
<gene>
    <name evidence="14" type="ORF">AMTR_s00064p00033720</name>
</gene>
<dbReference type="Proteomes" id="UP000017836">
    <property type="component" value="Unassembled WGS sequence"/>
</dbReference>
<dbReference type="EMBL" id="KI392064">
    <property type="protein sequence ID" value="ERN19746.1"/>
    <property type="molecule type" value="Genomic_DNA"/>
</dbReference>
<dbReference type="InterPro" id="IPR027417">
    <property type="entry name" value="P-loop_NTPase"/>
</dbReference>
<dbReference type="CDD" id="cd18033">
    <property type="entry name" value="DEXDc_FANCM"/>
    <property type="match status" value="1"/>
</dbReference>
<dbReference type="InterPro" id="IPR014001">
    <property type="entry name" value="Helicase_ATP-bd"/>
</dbReference>
<dbReference type="GO" id="GO:0036297">
    <property type="term" value="P:interstrand cross-link repair"/>
    <property type="evidence" value="ECO:0000318"/>
    <property type="project" value="GO_Central"/>
</dbReference>
<dbReference type="CDD" id="cd12091">
    <property type="entry name" value="FANCM_ID"/>
    <property type="match status" value="1"/>
</dbReference>
<evidence type="ECO:0000256" key="4">
    <source>
        <dbReference type="ARBA" id="ARBA00022763"/>
    </source>
</evidence>
<keyword evidence="10" id="KW-0539">Nucleus</keyword>
<comment type="subcellular location">
    <subcellularLocation>
        <location evidence="1">Nucleus</location>
    </subcellularLocation>
</comment>
<evidence type="ECO:0000259" key="12">
    <source>
        <dbReference type="PROSITE" id="PS51192"/>
    </source>
</evidence>
<evidence type="ECO:0000256" key="10">
    <source>
        <dbReference type="ARBA" id="ARBA00023242"/>
    </source>
</evidence>
<proteinExistence type="inferred from homology"/>
<dbReference type="PROSITE" id="PS51192">
    <property type="entry name" value="HELICASE_ATP_BIND_1"/>
    <property type="match status" value="1"/>
</dbReference>
<feature type="compositionally biased region" description="Basic and acidic residues" evidence="11">
    <location>
        <begin position="1283"/>
        <end position="1298"/>
    </location>
</feature>
<dbReference type="GO" id="GO:0016787">
    <property type="term" value="F:hydrolase activity"/>
    <property type="evidence" value="ECO:0007669"/>
    <property type="project" value="UniProtKB-KW"/>
</dbReference>
<dbReference type="SMART" id="SM00490">
    <property type="entry name" value="HELICc"/>
    <property type="match status" value="1"/>
</dbReference>
<organism evidence="14 15">
    <name type="scientific">Amborella trichopoda</name>
    <dbReference type="NCBI Taxonomy" id="13333"/>
    <lineage>
        <taxon>Eukaryota</taxon>
        <taxon>Viridiplantae</taxon>
        <taxon>Streptophyta</taxon>
        <taxon>Embryophyta</taxon>
        <taxon>Tracheophyta</taxon>
        <taxon>Spermatophyta</taxon>
        <taxon>Magnoliopsida</taxon>
        <taxon>Amborellales</taxon>
        <taxon>Amborellaceae</taxon>
        <taxon>Amborella</taxon>
    </lineage>
</organism>
<accession>U5D293</accession>
<feature type="region of interest" description="Disordered" evidence="11">
    <location>
        <begin position="1278"/>
        <end position="1301"/>
    </location>
</feature>
<feature type="region of interest" description="Disordered" evidence="11">
    <location>
        <begin position="1030"/>
        <end position="1050"/>
    </location>
</feature>
<evidence type="ECO:0000256" key="2">
    <source>
        <dbReference type="ARBA" id="ARBA00009889"/>
    </source>
</evidence>
<dbReference type="FunFam" id="3.40.50.300:FF:001992">
    <property type="entry name" value="ATP-dependent RNA helicase, putative"/>
    <property type="match status" value="1"/>
</dbReference>
<keyword evidence="3" id="KW-0547">Nucleotide-binding</keyword>
<keyword evidence="9" id="KW-0234">DNA repair</keyword>
<dbReference type="InterPro" id="IPR001650">
    <property type="entry name" value="Helicase_C-like"/>
</dbReference>
<dbReference type="PROSITE" id="PS51194">
    <property type="entry name" value="HELICASE_CTER"/>
    <property type="match status" value="1"/>
</dbReference>
<evidence type="ECO:0000256" key="11">
    <source>
        <dbReference type="SAM" id="MobiDB-lite"/>
    </source>
</evidence>
<dbReference type="InterPro" id="IPR011545">
    <property type="entry name" value="DEAD/DEAH_box_helicase_dom"/>
</dbReference>
<dbReference type="STRING" id="13333.U5D293"/>
<evidence type="ECO:0000256" key="3">
    <source>
        <dbReference type="ARBA" id="ARBA00022741"/>
    </source>
</evidence>
<reference evidence="15" key="1">
    <citation type="journal article" date="2013" name="Science">
        <title>The Amborella genome and the evolution of flowering plants.</title>
        <authorList>
            <consortium name="Amborella Genome Project"/>
        </authorList>
    </citation>
    <scope>NUCLEOTIDE SEQUENCE [LARGE SCALE GENOMIC DNA]</scope>
</reference>
<evidence type="ECO:0000256" key="6">
    <source>
        <dbReference type="ARBA" id="ARBA00022806"/>
    </source>
</evidence>
<dbReference type="FunFam" id="3.40.50.300:FF:000861">
    <property type="entry name" value="Fanconi anemia, complementation group M"/>
    <property type="match status" value="1"/>
</dbReference>
<dbReference type="Gene3D" id="3.40.50.300">
    <property type="entry name" value="P-loop containing nucleotide triphosphate hydrolases"/>
    <property type="match status" value="2"/>
</dbReference>
<dbReference type="Pfam" id="PF00271">
    <property type="entry name" value="Helicase_C"/>
    <property type="match status" value="1"/>
</dbReference>
<dbReference type="CDD" id="cd18801">
    <property type="entry name" value="SF2_C_FANCM_Hef"/>
    <property type="match status" value="1"/>
</dbReference>
<dbReference type="InterPro" id="IPR044749">
    <property type="entry name" value="FANCM_DEXDc"/>
</dbReference>
<comment type="similarity">
    <text evidence="2">Belongs to the DEAD box helicase family. DEAH subfamily. FANCM sub-subfamily.</text>
</comment>
<keyword evidence="5" id="KW-0378">Hydrolase</keyword>
<evidence type="ECO:0008006" key="16">
    <source>
        <dbReference type="Google" id="ProtNLM"/>
    </source>
</evidence>
<feature type="compositionally biased region" description="Polar residues" evidence="11">
    <location>
        <begin position="1037"/>
        <end position="1050"/>
    </location>
</feature>
<dbReference type="InterPro" id="IPR039686">
    <property type="entry name" value="FANCM/Mph1-like_ID"/>
</dbReference>
<dbReference type="GO" id="GO:0000400">
    <property type="term" value="F:four-way junction DNA binding"/>
    <property type="evidence" value="ECO:0000318"/>
    <property type="project" value="GO_Central"/>
</dbReference>
<dbReference type="eggNOG" id="KOG0354">
    <property type="taxonomic scope" value="Eukaryota"/>
</dbReference>
<keyword evidence="4" id="KW-0227">DNA damage</keyword>
<dbReference type="SMART" id="SM00487">
    <property type="entry name" value="DEXDc"/>
    <property type="match status" value="1"/>
</dbReference>
<feature type="compositionally biased region" description="Acidic residues" evidence="11">
    <location>
        <begin position="1125"/>
        <end position="1144"/>
    </location>
</feature>
<dbReference type="Pfam" id="PF00270">
    <property type="entry name" value="DEAD"/>
    <property type="match status" value="1"/>
</dbReference>
<name>U5D293_AMBTC</name>
<evidence type="ECO:0000256" key="5">
    <source>
        <dbReference type="ARBA" id="ARBA00022801"/>
    </source>
</evidence>
<keyword evidence="7" id="KW-0067">ATP-binding</keyword>
<feature type="region of interest" description="Disordered" evidence="11">
    <location>
        <begin position="1125"/>
        <end position="1153"/>
    </location>
</feature>
<evidence type="ECO:0000256" key="8">
    <source>
        <dbReference type="ARBA" id="ARBA00023125"/>
    </source>
</evidence>
<feature type="domain" description="Helicase C-terminal" evidence="13">
    <location>
        <begin position="420"/>
        <end position="579"/>
    </location>
</feature>
<sequence>MAKPSSVPCSYRKYHEPNNGVGGLQSTLDRFVQNNGNVLGNSESFCTNVASSHEVEDTMEKFFVSGAIDPEAAKTWIYPVNVPLRDYQLSIARTALFSNTLVALPTGLGKTLIAAVVMYNYFRWFPKGKIIFTAPTRPLVLQQIEACHNIMGIPQEWTIDMTGQMSPSARSSFWKSKRVFYVTPQVLERDIQSGICLVKELVCLVIDEAHRAMGNYSYCVAIRELMAVPVQFRILALTATPGSNQKTIQNVIDNLHISILEYRNESDADVSLYIQSRKVELVKVAMGNDAVRIHELLLEAVKPFLTRLCTLGVLYLKDPAMFSPYELLNSRDKFRQAPPTSLAHAQFGEVEGYFGVLITIYHILKLLSRHGTRPAFEMLQEKLQQGSFSRFMNRNEAIWLAKQLMQQSVSHGSSNPKILKMKEVLVDHFKSNDPKSSRVIIFSNFRGSVKDIMESISDIGGSIKATQFIGQSSGSGTTGQSQKIQQAVLQMFRAGGYNVIVATSIGEEGLDIMEVDLVICFDANVSPLRMIQRMGRTGRKHKGRVPHIYKPEVQFMEMLIERFVPRGNKTKDDRSYSPSISKISDSEADFIAKYFRPSRKDRWKPSLIAFPHFQVCPSRVYEVRHSFRTTEMLIDTMQHLQELASVWPSELNCLGKVGICLSEQPEDVPVQPDQIKESLSNHEEPEALSEHEIPDAIAPLASLKVEVIAPLASLKVEGILDHQSSVSSSADNLTHIKALPSGSDNLPVKVCSRNDLLHHFLFGTGIITVSEVGGILISSVPCLPLPKNVSVSESLPMEGGILLTKSAEQGVPSCGASPKEYNGVGVHSKTKEEDLGLPNVNEQVHHIRKTLFSPKSPISDEIVPQTPISEGKILTNCETDVANTPASMEEDILISPIGESNSMDLSPRLTSFIEKGVVPESPLLEAVHLSSVAQNMVDVKVPVELNRHQFHSEPPLECLQEMKMPMSSTHCVAKPPDSSAINQLPDPARLLLDMHKSTTKNSRNLSPGKDAEADVLHFQNLRISTSSTNKENCEPVVNQSSNSCSKDWQLSSGAASNSVQKPCKLKRLRKCADVNERRHSQASRKKHDGIRANLYNAFTQADVPEMTHIDQWSSKAHPKDFIDEEAEVSSDTEVSEDNEDENENYGESNSFIDDSVEPSAAYLLGETGERDMMAIYRRSLLSQSPRERQLDLLAKFHCAYLSPTPTQRKEVSFTETEACTKTPHQSDSTSIDRSICKNPVSGTKEKAAAGETFMEEQDLSLETRKRKLNLQQFGYDLPCPNGEEDKSESQPNELHESNCDPFDDDSFYEGIDLDAMEAQATKMLQSKLRSSMQQQREASKDPLLKNEDLAFKGLPTFNNLGSQTMLALIGGYYESLFCRSGTVVCLLVEETVALYI</sequence>
<dbReference type="GO" id="GO:0043138">
    <property type="term" value="F:3'-5' DNA helicase activity"/>
    <property type="evidence" value="ECO:0000318"/>
    <property type="project" value="GO_Central"/>
</dbReference>
<dbReference type="GO" id="GO:0005634">
    <property type="term" value="C:nucleus"/>
    <property type="evidence" value="ECO:0007669"/>
    <property type="project" value="UniProtKB-SubCell"/>
</dbReference>
<dbReference type="SUPFAM" id="SSF52540">
    <property type="entry name" value="P-loop containing nucleoside triphosphate hydrolases"/>
    <property type="match status" value="1"/>
</dbReference>